<evidence type="ECO:0000259" key="3">
    <source>
        <dbReference type="Pfam" id="PF00561"/>
    </source>
</evidence>
<evidence type="ECO:0000256" key="2">
    <source>
        <dbReference type="ARBA" id="ARBA00038334"/>
    </source>
</evidence>
<proteinExistence type="inferred from homology"/>
<dbReference type="PANTHER" id="PTHR43329">
    <property type="entry name" value="EPOXIDE HYDROLASE"/>
    <property type="match status" value="1"/>
</dbReference>
<keyword evidence="5" id="KW-1185">Reference proteome</keyword>
<protein>
    <recommendedName>
        <fullName evidence="3">AB hydrolase-1 domain-containing protein</fullName>
    </recommendedName>
</protein>
<organism evidence="4 5">
    <name type="scientific">Exophiala sideris</name>
    <dbReference type="NCBI Taxonomy" id="1016849"/>
    <lineage>
        <taxon>Eukaryota</taxon>
        <taxon>Fungi</taxon>
        <taxon>Dikarya</taxon>
        <taxon>Ascomycota</taxon>
        <taxon>Pezizomycotina</taxon>
        <taxon>Eurotiomycetes</taxon>
        <taxon>Chaetothyriomycetidae</taxon>
        <taxon>Chaetothyriales</taxon>
        <taxon>Herpotrichiellaceae</taxon>
        <taxon>Exophiala</taxon>
    </lineage>
</organism>
<dbReference type="InterPro" id="IPR029058">
    <property type="entry name" value="AB_hydrolase_fold"/>
</dbReference>
<dbReference type="Pfam" id="PF00561">
    <property type="entry name" value="Abhydrolase_1"/>
    <property type="match status" value="1"/>
</dbReference>
<evidence type="ECO:0000313" key="4">
    <source>
        <dbReference type="EMBL" id="KAK5057449.1"/>
    </source>
</evidence>
<dbReference type="SUPFAM" id="SSF53474">
    <property type="entry name" value="alpha/beta-Hydrolases"/>
    <property type="match status" value="1"/>
</dbReference>
<dbReference type="InterPro" id="IPR000073">
    <property type="entry name" value="AB_hydrolase_1"/>
</dbReference>
<reference evidence="4 5" key="1">
    <citation type="submission" date="2023-08" db="EMBL/GenBank/DDBJ databases">
        <title>Black Yeasts Isolated from many extreme environments.</title>
        <authorList>
            <person name="Coleine C."/>
            <person name="Stajich J.E."/>
            <person name="Selbmann L."/>
        </authorList>
    </citation>
    <scope>NUCLEOTIDE SEQUENCE [LARGE SCALE GENOMIC DNA]</scope>
    <source>
        <strain evidence="4 5">CCFEE 6328</strain>
    </source>
</reference>
<dbReference type="Proteomes" id="UP001345691">
    <property type="component" value="Unassembled WGS sequence"/>
</dbReference>
<name>A0ABR0J8K2_9EURO</name>
<evidence type="ECO:0000313" key="5">
    <source>
        <dbReference type="Proteomes" id="UP001345691"/>
    </source>
</evidence>
<sequence length="355" mass="40279">MDQLQQKRLNVSRGLTYTYYTRQARPSHQTLLLVHGFPDSPDEFSDVVRDYLLPNGYGVIAIDCLGYGGTSKPLDHEAYSFQLMAQDIKEILDEEGVDQVVSTGHDWVCLLLTSLQWNCRRGCVLIAAMQGSPVAQRFYNFHPDRVCGLVLLSVAYTAPSPRPFDLDTVLKYSIKRFGYGMLWYWKLFIAPDAVEITDSHLESMWTSVHGEPETWLDTLAAEDGIRRYLVADKRQPVMSYATEERRQRWLRHMSSGGFAGPLNYYRAAAFGTQDKAHAMVPRENHVVKVPHLFFGGSRDVVCRPELCDDSIKAGLLPDCTKVAVDSGHWAHLDKSKEFGETLLGWLRGNFPRSRL</sequence>
<keyword evidence="1" id="KW-0378">Hydrolase</keyword>
<gene>
    <name evidence="4" type="ORF">LTR69_007491</name>
</gene>
<comment type="caution">
    <text evidence="4">The sequence shown here is derived from an EMBL/GenBank/DDBJ whole genome shotgun (WGS) entry which is preliminary data.</text>
</comment>
<dbReference type="Gene3D" id="3.40.50.1820">
    <property type="entry name" value="alpha/beta hydrolase"/>
    <property type="match status" value="1"/>
</dbReference>
<dbReference type="EMBL" id="JAVRRF010000016">
    <property type="protein sequence ID" value="KAK5057449.1"/>
    <property type="molecule type" value="Genomic_DNA"/>
</dbReference>
<dbReference type="InterPro" id="IPR000639">
    <property type="entry name" value="Epox_hydrolase-like"/>
</dbReference>
<evidence type="ECO:0000256" key="1">
    <source>
        <dbReference type="ARBA" id="ARBA00022801"/>
    </source>
</evidence>
<dbReference type="PRINTS" id="PR00412">
    <property type="entry name" value="EPOXHYDRLASE"/>
</dbReference>
<feature type="domain" description="AB hydrolase-1" evidence="3">
    <location>
        <begin position="30"/>
        <end position="107"/>
    </location>
</feature>
<comment type="similarity">
    <text evidence="2">Belongs to the AB hydrolase superfamily. Epoxide hydrolase family.</text>
</comment>
<accession>A0ABR0J8K2</accession>